<dbReference type="RefSeq" id="WP_063634830.1">
    <property type="nucleotide sequence ID" value="NZ_CP015285.1"/>
</dbReference>
<dbReference type="GO" id="GO:0005737">
    <property type="term" value="C:cytoplasm"/>
    <property type="evidence" value="ECO:0007669"/>
    <property type="project" value="TreeGrafter"/>
</dbReference>
<dbReference type="PANTHER" id="PTHR43493:SF1">
    <property type="entry name" value="DNA TOPOISOMERASE 4 SUBUNIT A"/>
    <property type="match status" value="1"/>
</dbReference>
<dbReference type="HAMAP" id="MF_00936">
    <property type="entry name" value="ParC_type1"/>
    <property type="match status" value="1"/>
</dbReference>
<reference evidence="11 12" key="1">
    <citation type="journal article" date="2013" name="Int. J. Syst. Evol. Microbiol.">
        <title>Azospirillum humicireducens sp. nov., a nitrogen-fixing bacterium isolated from a microbial fuel cell.</title>
        <authorList>
            <person name="Zhou S."/>
            <person name="Han L."/>
            <person name="Wang Y."/>
            <person name="Yang G."/>
            <person name="Zhuang L."/>
            <person name="Hu P."/>
        </authorList>
    </citation>
    <scope>NUCLEOTIDE SEQUENCE [LARGE SCALE GENOMIC DNA]</scope>
    <source>
        <strain evidence="11 12">SgZ-5</strain>
    </source>
</reference>
<evidence type="ECO:0000256" key="3">
    <source>
        <dbReference type="ARBA" id="ARBA00023029"/>
    </source>
</evidence>
<dbReference type="NCBIfam" id="NF004044">
    <property type="entry name" value="PRK05561.1"/>
    <property type="match status" value="1"/>
</dbReference>
<protein>
    <recommendedName>
        <fullName evidence="7">DNA topoisomerase 4 subunit A</fullName>
        <ecNumber evidence="7">5.6.2.2</ecNumber>
    </recommendedName>
    <alternativeName>
        <fullName evidence="7">Topoisomerase IV subunit A</fullName>
    </alternativeName>
</protein>
<dbReference type="Gene3D" id="3.90.199.10">
    <property type="entry name" value="Topoisomerase II, domain 5"/>
    <property type="match status" value="1"/>
</dbReference>
<dbReference type="KEGG" id="ahu:A6A40_07335"/>
<feature type="active site" description="O-(5'-phospho-DNA)-tyrosine intermediate" evidence="7 8">
    <location>
        <position position="124"/>
    </location>
</feature>
<dbReference type="SMART" id="SM00434">
    <property type="entry name" value="TOP4c"/>
    <property type="match status" value="1"/>
</dbReference>
<feature type="site" description="Interaction with DNA" evidence="7">
    <location>
        <position position="82"/>
    </location>
</feature>
<dbReference type="PROSITE" id="PS52040">
    <property type="entry name" value="TOPO_IIA"/>
    <property type="match status" value="1"/>
</dbReference>
<dbReference type="GO" id="GO:0009330">
    <property type="term" value="C:DNA topoisomerase type II (double strand cut, ATP-hydrolyzing) complex"/>
    <property type="evidence" value="ECO:0007669"/>
    <property type="project" value="TreeGrafter"/>
</dbReference>
<feature type="domain" description="Topo IIA-type catalytic" evidence="10">
    <location>
        <begin position="36"/>
        <end position="500"/>
    </location>
</feature>
<keyword evidence="6 7" id="KW-0413">Isomerase</keyword>
<evidence type="ECO:0000256" key="7">
    <source>
        <dbReference type="HAMAP-Rule" id="MF_00936"/>
    </source>
</evidence>
<dbReference type="EC" id="5.6.2.2" evidence="7"/>
<dbReference type="InterPro" id="IPR013757">
    <property type="entry name" value="Topo_IIA_A_a_sf"/>
</dbReference>
<evidence type="ECO:0000256" key="2">
    <source>
        <dbReference type="ARBA" id="ARBA00022475"/>
    </source>
</evidence>
<dbReference type="Gene3D" id="3.30.1360.40">
    <property type="match status" value="1"/>
</dbReference>
<dbReference type="InterPro" id="IPR006691">
    <property type="entry name" value="GyrA/parC_rep"/>
</dbReference>
<evidence type="ECO:0000256" key="4">
    <source>
        <dbReference type="ARBA" id="ARBA00023125"/>
    </source>
</evidence>
<dbReference type="GO" id="GO:0019897">
    <property type="term" value="C:extrinsic component of plasma membrane"/>
    <property type="evidence" value="ECO:0007669"/>
    <property type="project" value="UniProtKB-UniRule"/>
</dbReference>
<dbReference type="Gene3D" id="1.10.268.10">
    <property type="entry name" value="Topoisomerase, domain 3"/>
    <property type="match status" value="1"/>
</dbReference>
<dbReference type="Pfam" id="PF00521">
    <property type="entry name" value="DNA_topoisoIV"/>
    <property type="match status" value="1"/>
</dbReference>
<dbReference type="InterPro" id="IPR002205">
    <property type="entry name" value="Topo_IIA_dom_A"/>
</dbReference>
<dbReference type="GO" id="GO:0003918">
    <property type="term" value="F:DNA topoisomerase type II (double strand cut, ATP-hydrolyzing) activity"/>
    <property type="evidence" value="ECO:0007669"/>
    <property type="project" value="UniProtKB-UniRule"/>
</dbReference>
<dbReference type="InterPro" id="IPR013758">
    <property type="entry name" value="Topo_IIA_A/C_ab"/>
</dbReference>
<feature type="region of interest" description="Disordered" evidence="9">
    <location>
        <begin position="722"/>
        <end position="741"/>
    </location>
</feature>
<dbReference type="InterPro" id="IPR035516">
    <property type="entry name" value="Gyrase/topoIV_suA_C"/>
</dbReference>
<keyword evidence="3 7" id="KW-0799">Topoisomerase</keyword>
<comment type="catalytic activity">
    <reaction evidence="1 7 8">
        <text>ATP-dependent breakage, passage and rejoining of double-stranded DNA.</text>
        <dbReference type="EC" id="5.6.2.2"/>
    </reaction>
</comment>
<keyword evidence="12" id="KW-1185">Reference proteome</keyword>
<organism evidence="11 12">
    <name type="scientific">Azospirillum humicireducens</name>
    <dbReference type="NCBI Taxonomy" id="1226968"/>
    <lineage>
        <taxon>Bacteria</taxon>
        <taxon>Pseudomonadati</taxon>
        <taxon>Pseudomonadota</taxon>
        <taxon>Alphaproteobacteria</taxon>
        <taxon>Rhodospirillales</taxon>
        <taxon>Azospirillaceae</taxon>
        <taxon>Azospirillum</taxon>
    </lineage>
</organism>
<evidence type="ECO:0000259" key="10">
    <source>
        <dbReference type="PROSITE" id="PS52040"/>
    </source>
</evidence>
<dbReference type="GO" id="GO:0005524">
    <property type="term" value="F:ATP binding"/>
    <property type="evidence" value="ECO:0007669"/>
    <property type="project" value="InterPro"/>
</dbReference>
<comment type="similarity">
    <text evidence="7">Belongs to the type II topoisomerase GyrA/ParC subunit family. ParC type 1 subfamily.</text>
</comment>
<evidence type="ECO:0000313" key="12">
    <source>
        <dbReference type="Proteomes" id="UP000077405"/>
    </source>
</evidence>
<dbReference type="FunFam" id="1.10.268.10:FF:000001">
    <property type="entry name" value="DNA gyrase subunit A"/>
    <property type="match status" value="1"/>
</dbReference>
<accession>A0A160JGB1</accession>
<feature type="site" description="Interaction with DNA" evidence="7">
    <location>
        <position position="80"/>
    </location>
</feature>
<dbReference type="InterPro" id="IPR050220">
    <property type="entry name" value="Type_II_DNA_Topoisomerases"/>
</dbReference>
<sequence>MKPQNPASEILEKPLADALGERYLSYALSTIMSRSLPDVRDGLKPVHRRLLFAMSQLRLEPTTPPKKSARVVGDVIGKFHPHGDSSVYDALVRLAQDFSVRYPLVDGQGNFGNIDGDNAAAMRYTEARLTEVAKALLEGIDEDAVDFRPTYDGDGDEPAVLPSNFPNLLANGSSGIAVGMATNIPPHNVGEICDALRHLIKHRDAPIETLVGFMPGPDFPTGGVLVESRENVIEAYRTGRGAFRLRARWEVEKLAQGTWQIVVTEVPYQVQKARLVEKIAELLLAKKLILLDDVRDESAEDVRLVLVPKSRNVDPEVLMASLFQATDLEIRFSLNMNVLGADHVPRVMNLREVLQAFLDHRHEVLVRRSNHRLKQIDHRLEVLGGYLAAYLNLDEVIRIIREEDEPKQELIRAFTLTDVQADAILNMRLRNLRKLEEMEIRREHDTLTTEKNGLLELLGDETLRWKRIAEGVAEIKKKFGGGALGKRRTDVADAPAVIEVPLDALVEREPVTVICSAKGWIRTVRGHLTDAEAEDVKYKDGDARGFVERCETTDKLLVFASNGKFFTIGVDKLPRGRGFGEPVRLMIDLGNDVDIVDLFRHQAGRTLLVVSEDGRGFRVEEAEVLAQTRAGRQVLNLEDGKSARICHPVSGDTLAIIGNNRKMLVFPLEQVPVMTRGKGVQLQKYKDASVADVKTFTLAEGLSWRNGERNFTVTDLTGWMGDRAGQGKMPPNGFPKNNRFL</sequence>
<evidence type="ECO:0000256" key="1">
    <source>
        <dbReference type="ARBA" id="ARBA00000185"/>
    </source>
</evidence>
<dbReference type="InterPro" id="IPR005742">
    <property type="entry name" value="TopoIV_A_Gneg"/>
</dbReference>
<dbReference type="InterPro" id="IPR013760">
    <property type="entry name" value="Topo_IIA-like_dom_sf"/>
</dbReference>
<proteinExistence type="inferred from homology"/>
<feature type="site" description="Interaction with DNA" evidence="7">
    <location>
        <position position="44"/>
    </location>
</feature>
<dbReference type="PANTHER" id="PTHR43493">
    <property type="entry name" value="DNA GYRASE/TOPOISOMERASE SUBUNIT A"/>
    <property type="match status" value="1"/>
</dbReference>
<comment type="subunit">
    <text evidence="7">Heterotetramer composed of ParC and ParE.</text>
</comment>
<dbReference type="GO" id="GO:0006265">
    <property type="term" value="P:DNA topological change"/>
    <property type="evidence" value="ECO:0007669"/>
    <property type="project" value="UniProtKB-UniRule"/>
</dbReference>
<gene>
    <name evidence="7 11" type="primary">parC</name>
    <name evidence="11" type="ORF">A6A40_07335</name>
</gene>
<dbReference type="Proteomes" id="UP000077405">
    <property type="component" value="Chromosome"/>
</dbReference>
<dbReference type="GO" id="GO:0005694">
    <property type="term" value="C:chromosome"/>
    <property type="evidence" value="ECO:0007669"/>
    <property type="project" value="InterPro"/>
</dbReference>
<evidence type="ECO:0000256" key="9">
    <source>
        <dbReference type="SAM" id="MobiDB-lite"/>
    </source>
</evidence>
<evidence type="ECO:0000256" key="6">
    <source>
        <dbReference type="ARBA" id="ARBA00023235"/>
    </source>
</evidence>
<dbReference type="STRING" id="1226968.A6A40_07335"/>
<dbReference type="SUPFAM" id="SSF101904">
    <property type="entry name" value="GyrA/ParC C-terminal domain-like"/>
    <property type="match status" value="1"/>
</dbReference>
<dbReference type="Gene3D" id="2.120.10.90">
    <property type="entry name" value="DNA gyrase/topoisomerase IV, subunit A, C-terminal"/>
    <property type="match status" value="1"/>
</dbReference>
<dbReference type="NCBIfam" id="TIGR01062">
    <property type="entry name" value="parC_Gneg"/>
    <property type="match status" value="1"/>
</dbReference>
<dbReference type="CDD" id="cd00187">
    <property type="entry name" value="TOP4c"/>
    <property type="match status" value="1"/>
</dbReference>
<dbReference type="OrthoDB" id="9806486at2"/>
<dbReference type="Pfam" id="PF03989">
    <property type="entry name" value="DNA_gyraseA_C"/>
    <property type="match status" value="3"/>
</dbReference>
<dbReference type="GO" id="GO:0007059">
    <property type="term" value="P:chromosome segregation"/>
    <property type="evidence" value="ECO:0007669"/>
    <property type="project" value="UniProtKB-UniRule"/>
</dbReference>
<dbReference type="EMBL" id="CP015285">
    <property type="protein sequence ID" value="ANC91734.1"/>
    <property type="molecule type" value="Genomic_DNA"/>
</dbReference>
<dbReference type="SUPFAM" id="SSF56719">
    <property type="entry name" value="Type II DNA topoisomerase"/>
    <property type="match status" value="1"/>
</dbReference>
<comment type="subcellular location">
    <subcellularLocation>
        <location evidence="7">Cell membrane</location>
        <topology evidence="7">Peripheral membrane protein</topology>
    </subcellularLocation>
</comment>
<comment type="function">
    <text evidence="7">Topoisomerase IV is essential for chromosome segregation. It relaxes supercoiled DNA. Performs the decatenation events required during the replication of a circular DNA molecule.</text>
</comment>
<keyword evidence="2 7" id="KW-1003">Cell membrane</keyword>
<feature type="site" description="Transition state stabilizer" evidence="7">
    <location>
        <position position="123"/>
    </location>
</feature>
<evidence type="ECO:0000256" key="8">
    <source>
        <dbReference type="PROSITE-ProRule" id="PRU01384"/>
    </source>
</evidence>
<evidence type="ECO:0000313" key="11">
    <source>
        <dbReference type="EMBL" id="ANC91734.1"/>
    </source>
</evidence>
<dbReference type="GO" id="GO:0003677">
    <property type="term" value="F:DNA binding"/>
    <property type="evidence" value="ECO:0007669"/>
    <property type="project" value="UniProtKB-UniRule"/>
</dbReference>
<name>A0A160JGB1_9PROT</name>
<keyword evidence="5 7" id="KW-0472">Membrane</keyword>
<dbReference type="AlphaFoldDB" id="A0A160JGB1"/>
<evidence type="ECO:0000256" key="5">
    <source>
        <dbReference type="ARBA" id="ARBA00023136"/>
    </source>
</evidence>
<keyword evidence="4 7" id="KW-0238">DNA-binding</keyword>